<proteinExistence type="predicted"/>
<dbReference type="RefSeq" id="WP_107012824.1">
    <property type="nucleotide sequence ID" value="NZ_CP028136.1"/>
</dbReference>
<name>A0A2R3Z703_9FLAO</name>
<keyword evidence="1" id="KW-0812">Transmembrane</keyword>
<feature type="transmembrane region" description="Helical" evidence="1">
    <location>
        <begin position="71"/>
        <end position="91"/>
    </location>
</feature>
<protein>
    <submittedName>
        <fullName evidence="2">Uncharacterized protein</fullName>
    </submittedName>
</protein>
<gene>
    <name evidence="2" type="ORF">C7S20_12735</name>
</gene>
<feature type="transmembrane region" description="Helical" evidence="1">
    <location>
        <begin position="42"/>
        <end position="59"/>
    </location>
</feature>
<dbReference type="AlphaFoldDB" id="A0A2R3Z703"/>
<organism evidence="2 3">
    <name type="scientific">Christiangramia fulva</name>
    <dbReference type="NCBI Taxonomy" id="2126553"/>
    <lineage>
        <taxon>Bacteria</taxon>
        <taxon>Pseudomonadati</taxon>
        <taxon>Bacteroidota</taxon>
        <taxon>Flavobacteriia</taxon>
        <taxon>Flavobacteriales</taxon>
        <taxon>Flavobacteriaceae</taxon>
        <taxon>Christiangramia</taxon>
    </lineage>
</organism>
<sequence length="133" mass="15647">MEKFFSKTRIFWKISRFIFIFLFGYALLIINKESDFDWKNVLLTILISIDLIFLLIIGISDILKKKYLEGIKIYTGIFSILYAVGIFYLLFQELLNSTFAMILITFLVGLWLILFGVRKILFLKKVRSVNANL</sequence>
<dbReference type="Proteomes" id="UP000241507">
    <property type="component" value="Chromosome"/>
</dbReference>
<evidence type="ECO:0000313" key="3">
    <source>
        <dbReference type="Proteomes" id="UP000241507"/>
    </source>
</evidence>
<feature type="transmembrane region" description="Helical" evidence="1">
    <location>
        <begin position="12"/>
        <end position="30"/>
    </location>
</feature>
<keyword evidence="1" id="KW-0472">Membrane</keyword>
<feature type="transmembrane region" description="Helical" evidence="1">
    <location>
        <begin position="97"/>
        <end position="117"/>
    </location>
</feature>
<dbReference type="EMBL" id="CP028136">
    <property type="protein sequence ID" value="AVR46050.1"/>
    <property type="molecule type" value="Genomic_DNA"/>
</dbReference>
<evidence type="ECO:0000313" key="2">
    <source>
        <dbReference type="EMBL" id="AVR46050.1"/>
    </source>
</evidence>
<dbReference type="OrthoDB" id="1366754at2"/>
<keyword evidence="3" id="KW-1185">Reference proteome</keyword>
<keyword evidence="1" id="KW-1133">Transmembrane helix</keyword>
<accession>A0A2R3Z703</accession>
<reference evidence="3" key="1">
    <citation type="submission" date="2018-03" db="EMBL/GenBank/DDBJ databases">
        <title>Gramella fulva sp. nov., isolated from a dry surface of tidal flat.</title>
        <authorList>
            <person name="Hwang S.H."/>
            <person name="Hwang W.M."/>
            <person name="Kang K."/>
            <person name="Ahn T.-Y."/>
        </authorList>
    </citation>
    <scope>NUCLEOTIDE SEQUENCE [LARGE SCALE GENOMIC DNA]</scope>
    <source>
        <strain evidence="3">SH35</strain>
    </source>
</reference>
<dbReference type="KEGG" id="grs:C7S20_12735"/>
<evidence type="ECO:0000256" key="1">
    <source>
        <dbReference type="SAM" id="Phobius"/>
    </source>
</evidence>